<keyword evidence="1" id="KW-0812">Transmembrane</keyword>
<feature type="transmembrane region" description="Helical" evidence="1">
    <location>
        <begin position="136"/>
        <end position="154"/>
    </location>
</feature>
<dbReference type="EMBL" id="DMZY01000028">
    <property type="protein sequence ID" value="HAV91722.1"/>
    <property type="molecule type" value="Genomic_DNA"/>
</dbReference>
<evidence type="ECO:0000256" key="1">
    <source>
        <dbReference type="SAM" id="Phobius"/>
    </source>
</evidence>
<reference evidence="2 3" key="1">
    <citation type="journal article" date="2018" name="Nat. Biotechnol.">
        <title>A standardized bacterial taxonomy based on genome phylogeny substantially revises the tree of life.</title>
        <authorList>
            <person name="Parks D.H."/>
            <person name="Chuvochina M."/>
            <person name="Waite D.W."/>
            <person name="Rinke C."/>
            <person name="Skarshewski A."/>
            <person name="Chaumeil P.A."/>
            <person name="Hugenholtz P."/>
        </authorList>
    </citation>
    <scope>NUCLEOTIDE SEQUENCE [LARGE SCALE GENOMIC DNA]</scope>
    <source>
        <strain evidence="2">UBA9956</strain>
    </source>
</reference>
<sequence length="155" mass="17798">MTFQILSAVSLQMGKVVPPEFSTGAVVSFILLVFSGMPLSVSLLMGLFSSLAMIPVFELKIRLNRIMGRRFDYKTAVILSIFISFFIYLFLQIFFLYASPLIKSQLSFDSKLVVFSFLTLPFFYAIRLKSRNEPRYFILGIAFGGMLTWINLFYF</sequence>
<accession>A0A350H856</accession>
<evidence type="ECO:0000313" key="2">
    <source>
        <dbReference type="EMBL" id="HAV91722.1"/>
    </source>
</evidence>
<dbReference type="AlphaFoldDB" id="A0A350H856"/>
<comment type="caution">
    <text evidence="2">The sequence shown here is derived from an EMBL/GenBank/DDBJ whole genome shotgun (WGS) entry which is preliminary data.</text>
</comment>
<feature type="transmembrane region" description="Helical" evidence="1">
    <location>
        <begin position="25"/>
        <end position="54"/>
    </location>
</feature>
<organism evidence="2 3">
    <name type="scientific">candidate division WOR-3 bacterium</name>
    <dbReference type="NCBI Taxonomy" id="2052148"/>
    <lineage>
        <taxon>Bacteria</taxon>
        <taxon>Bacteria division WOR-3</taxon>
    </lineage>
</organism>
<feature type="transmembrane region" description="Helical" evidence="1">
    <location>
        <begin position="104"/>
        <end position="124"/>
    </location>
</feature>
<gene>
    <name evidence="2" type="ORF">DCW38_00870</name>
</gene>
<keyword evidence="1" id="KW-0472">Membrane</keyword>
<protein>
    <submittedName>
        <fullName evidence="2">Uncharacterized protein</fullName>
    </submittedName>
</protein>
<dbReference type="Proteomes" id="UP000264062">
    <property type="component" value="Unassembled WGS sequence"/>
</dbReference>
<keyword evidence="1" id="KW-1133">Transmembrane helix</keyword>
<evidence type="ECO:0000313" key="3">
    <source>
        <dbReference type="Proteomes" id="UP000264062"/>
    </source>
</evidence>
<name>A0A350H856_UNCW3</name>
<proteinExistence type="predicted"/>
<feature type="transmembrane region" description="Helical" evidence="1">
    <location>
        <begin position="75"/>
        <end position="98"/>
    </location>
</feature>